<dbReference type="RefSeq" id="WP_135479969.1">
    <property type="nucleotide sequence ID" value="NZ_SIJK02000043.1"/>
</dbReference>
<dbReference type="InterPro" id="IPR027417">
    <property type="entry name" value="P-loop_NTPase"/>
</dbReference>
<dbReference type="PROSITE" id="PS50943">
    <property type="entry name" value="HTH_CROC1"/>
    <property type="match status" value="1"/>
</dbReference>
<feature type="domain" description="HTH cro/C1-type" evidence="1">
    <location>
        <begin position="15"/>
        <end position="58"/>
    </location>
</feature>
<dbReference type="Gene3D" id="3.40.50.300">
    <property type="entry name" value="P-loop containing nucleotide triphosphate hydrolases"/>
    <property type="match status" value="1"/>
</dbReference>
<dbReference type="Pfam" id="PF13560">
    <property type="entry name" value="HTH_31"/>
    <property type="match status" value="1"/>
</dbReference>
<accession>A0ABS4DEN2</accession>
<keyword evidence="3" id="KW-1185">Reference proteome</keyword>
<proteinExistence type="predicted"/>
<dbReference type="CDD" id="cd00093">
    <property type="entry name" value="HTH_XRE"/>
    <property type="match status" value="1"/>
</dbReference>
<dbReference type="SMART" id="SM00530">
    <property type="entry name" value="HTH_XRE"/>
    <property type="match status" value="1"/>
</dbReference>
<evidence type="ECO:0000313" key="2">
    <source>
        <dbReference type="EMBL" id="MBP1467804.1"/>
    </source>
</evidence>
<dbReference type="Pfam" id="PF13191">
    <property type="entry name" value="AAA_16"/>
    <property type="match status" value="1"/>
</dbReference>
<organism evidence="2 3">
    <name type="scientific">Candidatus Chloroploca mongolica</name>
    <dbReference type="NCBI Taxonomy" id="2528176"/>
    <lineage>
        <taxon>Bacteria</taxon>
        <taxon>Bacillati</taxon>
        <taxon>Chloroflexota</taxon>
        <taxon>Chloroflexia</taxon>
        <taxon>Chloroflexales</taxon>
        <taxon>Chloroflexineae</taxon>
        <taxon>Oscillochloridaceae</taxon>
        <taxon>Candidatus Chloroploca</taxon>
    </lineage>
</organism>
<dbReference type="PRINTS" id="PR00364">
    <property type="entry name" value="DISEASERSIST"/>
</dbReference>
<evidence type="ECO:0000313" key="3">
    <source>
        <dbReference type="Proteomes" id="UP001193081"/>
    </source>
</evidence>
<dbReference type="InterPro" id="IPR010982">
    <property type="entry name" value="Lambda_DNA-bd_dom_sf"/>
</dbReference>
<dbReference type="SUPFAM" id="SSF48452">
    <property type="entry name" value="TPR-like"/>
    <property type="match status" value="1"/>
</dbReference>
<sequence>MTKLPTLPASFGPALRFLRKRAHLTQDELGRRVGYSREQIARLENGSRFPDLTVVAALFVPALLMEDETPLVEQLLKLAGNTRATQVTPTRTRHMRGQQISNPIVTPRLRVHTPPTPLLPLIGREAEVSALLDLLASERLVTVLGAPGIGKTRLALEVARAARPIFAHGVAFVSLVDVVNPADVPYAVLRTLSLTPVAHQSVDDAIADYLATRHLLLVLDNCEHILDGASFFTAWLECAPHLKLLCTSRVPLDVYGEQEWPLGPLGTPDLAQPPDLEVWRSRPALQLLCARIRAADPAFTLTQANLLPLATLCIALDGLPLALELAAVRLRDLAPDVLVQQLLTLRSNGQPASTWLQQTRRNVAERHRTLQAAIAWSVKRLTPAEQIAFARLGIFIGGCSLDAALQVAAAEPEILVCLERTSLIKLQDERITLLETLRTYAFEQLTASGNLADCQATHAAYYTAFAQDVFNGLQGEQQAFWMERALADHENCLVALRWALANKRGETAITIADSLWWFWYRRGLFTLALELLTAALGLATSDQSTRASALNGLASIYLALDDYTASLDCHREGLSLRRQLGDHRGTATVLHNMALTAYMMGDYTHALAWLDESIAADPTADPMQAWAHKGIIALHMLDLEQRPVLGS</sequence>
<dbReference type="SUPFAM" id="SSF47413">
    <property type="entry name" value="lambda repressor-like DNA-binding domains"/>
    <property type="match status" value="1"/>
</dbReference>
<gene>
    <name evidence="2" type="ORF">EYB53_018965</name>
</gene>
<reference evidence="2 3" key="1">
    <citation type="submission" date="2021-03" db="EMBL/GenBank/DDBJ databases">
        <authorList>
            <person name="Grouzdev D.S."/>
        </authorList>
    </citation>
    <scope>NUCLEOTIDE SEQUENCE [LARGE SCALE GENOMIC DNA]</scope>
    <source>
        <strain evidence="2 3">M50-1</strain>
    </source>
</reference>
<comment type="caution">
    <text evidence="2">The sequence shown here is derived from an EMBL/GenBank/DDBJ whole genome shotgun (WGS) entry which is preliminary data.</text>
</comment>
<name>A0ABS4DEN2_9CHLR</name>
<dbReference type="Pfam" id="PF13424">
    <property type="entry name" value="TPR_12"/>
    <property type="match status" value="1"/>
</dbReference>
<dbReference type="Gene3D" id="1.25.40.10">
    <property type="entry name" value="Tetratricopeptide repeat domain"/>
    <property type="match status" value="1"/>
</dbReference>
<dbReference type="EMBL" id="SIJK02000043">
    <property type="protein sequence ID" value="MBP1467804.1"/>
    <property type="molecule type" value="Genomic_DNA"/>
</dbReference>
<dbReference type="InterPro" id="IPR001387">
    <property type="entry name" value="Cro/C1-type_HTH"/>
</dbReference>
<dbReference type="SMART" id="SM00028">
    <property type="entry name" value="TPR"/>
    <property type="match status" value="2"/>
</dbReference>
<evidence type="ECO:0000259" key="1">
    <source>
        <dbReference type="PROSITE" id="PS50943"/>
    </source>
</evidence>
<protein>
    <submittedName>
        <fullName evidence="2">Tetratricopeptide repeat protein</fullName>
    </submittedName>
</protein>
<dbReference type="Proteomes" id="UP001193081">
    <property type="component" value="Unassembled WGS sequence"/>
</dbReference>
<dbReference type="SUPFAM" id="SSF52540">
    <property type="entry name" value="P-loop containing nucleoside triphosphate hydrolases"/>
    <property type="match status" value="1"/>
</dbReference>
<dbReference type="InterPro" id="IPR041664">
    <property type="entry name" value="AAA_16"/>
</dbReference>
<dbReference type="PANTHER" id="PTHR47691:SF3">
    <property type="entry name" value="HTH-TYPE TRANSCRIPTIONAL REGULATOR RV0890C-RELATED"/>
    <property type="match status" value="1"/>
</dbReference>
<dbReference type="PANTHER" id="PTHR47691">
    <property type="entry name" value="REGULATOR-RELATED"/>
    <property type="match status" value="1"/>
</dbReference>
<dbReference type="InterPro" id="IPR019734">
    <property type="entry name" value="TPR_rpt"/>
</dbReference>
<dbReference type="Gene3D" id="1.10.260.40">
    <property type="entry name" value="lambda repressor-like DNA-binding domains"/>
    <property type="match status" value="1"/>
</dbReference>
<dbReference type="InterPro" id="IPR011990">
    <property type="entry name" value="TPR-like_helical_dom_sf"/>
</dbReference>